<dbReference type="OrthoDB" id="303844at2157"/>
<dbReference type="RefSeq" id="WP_089820596.1">
    <property type="nucleotide sequence ID" value="NZ_FODV01000001.1"/>
</dbReference>
<keyword evidence="1" id="KW-0812">Transmembrane</keyword>
<protein>
    <recommendedName>
        <fullName evidence="4">Vitamin K-dependent gamma-carboxylase</fullName>
    </recommendedName>
</protein>
<evidence type="ECO:0000313" key="3">
    <source>
        <dbReference type="Proteomes" id="UP000199126"/>
    </source>
</evidence>
<gene>
    <name evidence="2" type="ORF">SAMN04487948_101205</name>
</gene>
<reference evidence="3" key="1">
    <citation type="submission" date="2016-10" db="EMBL/GenBank/DDBJ databases">
        <authorList>
            <person name="Varghese N."/>
            <person name="Submissions S."/>
        </authorList>
    </citation>
    <scope>NUCLEOTIDE SEQUENCE [LARGE SCALE GENOMIC DNA]</scope>
    <source>
        <strain evidence="3">CGMCC 1.10121</strain>
    </source>
</reference>
<feature type="transmembrane region" description="Helical" evidence="1">
    <location>
        <begin position="121"/>
        <end position="139"/>
    </location>
</feature>
<feature type="transmembrane region" description="Helical" evidence="1">
    <location>
        <begin position="68"/>
        <end position="90"/>
    </location>
</feature>
<keyword evidence="3" id="KW-1185">Reference proteome</keyword>
<keyword evidence="1" id="KW-0472">Membrane</keyword>
<keyword evidence="1" id="KW-1133">Transmembrane helix</keyword>
<accession>A0A1H8MZN9</accession>
<dbReference type="EMBL" id="FODV01000001">
    <property type="protein sequence ID" value="SEO22726.1"/>
    <property type="molecule type" value="Genomic_DNA"/>
</dbReference>
<sequence>MNRDRLRSLGLVYVNYVASPVRDSPVNLAMARVVVAFYAIWKTIWIDWGVFLQVPFVALEEYEFLVPYAFPQLLVVEKYLLVVSVCLFAVGYRIRATAALSALLLGHLGLLRFAMNGFGGGSAVFIPVYFLVFFALFAPQDELSVDGVRRTGRQSVESVVSRLKESRPRRFRADPLKYSLLVLGVIYFGSAFDKLFPNLQKFQPEWLMPYNLSRIVTIFHTTRDQLFPFTHEVVNYPFLIFFFAVSTLALEGGLLVAILSKRSVTPFFVGLTGFKLSSIVLLGIFFGDAVIFFMLFLAWDAAYRYLASDRAVDVVFDERCYFCARSLYPFELLDVNDTMTFYSQSDLPARYRDRPDVDYSSAMYVFDADGTPYRGYWAFRELLRQLAVFAPVVWLMGTRPVAAVGERVYEYVAANRSRHFVCSVDLDTEL</sequence>
<evidence type="ECO:0000313" key="2">
    <source>
        <dbReference type="EMBL" id="SEO22726.1"/>
    </source>
</evidence>
<proteinExistence type="predicted"/>
<dbReference type="GO" id="GO:0015035">
    <property type="term" value="F:protein-disulfide reductase activity"/>
    <property type="evidence" value="ECO:0007669"/>
    <property type="project" value="InterPro"/>
</dbReference>
<feature type="transmembrane region" description="Helical" evidence="1">
    <location>
        <begin position="279"/>
        <end position="299"/>
    </location>
</feature>
<dbReference type="Pfam" id="PF04134">
    <property type="entry name" value="DCC1-like"/>
    <property type="match status" value="1"/>
</dbReference>
<organism evidence="2 3">
    <name type="scientific">Halogranum amylolyticum</name>
    <dbReference type="NCBI Taxonomy" id="660520"/>
    <lineage>
        <taxon>Archaea</taxon>
        <taxon>Methanobacteriati</taxon>
        <taxon>Methanobacteriota</taxon>
        <taxon>Stenosarchaea group</taxon>
        <taxon>Halobacteria</taxon>
        <taxon>Halobacteriales</taxon>
        <taxon>Haloferacaceae</taxon>
    </lineage>
</organism>
<evidence type="ECO:0008006" key="4">
    <source>
        <dbReference type="Google" id="ProtNLM"/>
    </source>
</evidence>
<feature type="transmembrane region" description="Helical" evidence="1">
    <location>
        <begin position="29"/>
        <end position="48"/>
    </location>
</feature>
<dbReference type="InterPro" id="IPR007263">
    <property type="entry name" value="DCC1-like"/>
</dbReference>
<dbReference type="Proteomes" id="UP000199126">
    <property type="component" value="Unassembled WGS sequence"/>
</dbReference>
<dbReference type="AlphaFoldDB" id="A0A1H8MZN9"/>
<evidence type="ECO:0000256" key="1">
    <source>
        <dbReference type="SAM" id="Phobius"/>
    </source>
</evidence>
<name>A0A1H8MZN9_9EURY</name>
<feature type="transmembrane region" description="Helical" evidence="1">
    <location>
        <begin position="236"/>
        <end position="259"/>
    </location>
</feature>